<feature type="region of interest" description="Disordered" evidence="1">
    <location>
        <begin position="118"/>
        <end position="167"/>
    </location>
</feature>
<reference evidence="2" key="1">
    <citation type="submission" date="2021-01" db="EMBL/GenBank/DDBJ databases">
        <authorList>
            <person name="Corre E."/>
            <person name="Pelletier E."/>
            <person name="Niang G."/>
            <person name="Scheremetjew M."/>
            <person name="Finn R."/>
            <person name="Kale V."/>
            <person name="Holt S."/>
            <person name="Cochrane G."/>
            <person name="Meng A."/>
            <person name="Brown T."/>
            <person name="Cohen L."/>
        </authorList>
    </citation>
    <scope>NUCLEOTIDE SEQUENCE</scope>
    <source>
        <strain evidence="2">CCMP2877</strain>
    </source>
</reference>
<evidence type="ECO:0000313" key="2">
    <source>
        <dbReference type="EMBL" id="CAD9266775.1"/>
    </source>
</evidence>
<accession>A0A7S1UFK8</accession>
<feature type="compositionally biased region" description="Acidic residues" evidence="1">
    <location>
        <begin position="549"/>
        <end position="563"/>
    </location>
</feature>
<feature type="compositionally biased region" description="Polar residues" evidence="1">
    <location>
        <begin position="574"/>
        <end position="598"/>
    </location>
</feature>
<sequence length="617" mass="67458">MAAEEDPFAEAMYESEAVAVLVVDELVSAACAAAYENHMAELEVKEVARAAVITVDRMLAWAFTPCDNDGLPSAPETAPTWAPSYEPEQVLIDRWARSAIPSKPRFGHMRHLVMHSVDGDSQSDAGSVRSKRSQSSHRSGVSTRGRRRKAEPVEAQPSPINEGLDDDERLAAEQLSRAFDDGEEGEYVPDMEGAEKWRTDLEAEQMRIEAERQEAKARFDEAVEALRGQPYTVDARGEVIPIAAVNTDKLNRTHSQNVNVEVHNYDEFLDSRSPQSRGRSMGSPSRGGSSRSPARDTTRSSGARTGRSGKSRRSSQGQGRSRMRSMLKANGAREVHYVVSPSRQPSMMTTMNIKAGVSLKEGSASRKGPLPDEDPDRMSRAAFFQRQERNHYEGMSTISSEMLSDVGDALDEDSIASTPSKGRGESREFTASRLPQYDTIDPFVGAQPQSESPVGDDVYNEDEDPHYQLYKSGFTAGPGGVEQAPARRGNKPNPKQQEVVYKLQNAPHPKLPRNRMPVDLVVPTGKGKRLPAPPLGKTTGHGGHGLGSQEDDDFFLDGDDDAGSLDSHRRSMRSNKSAMSMTAPFTSPKNENTGSISYSHPAGPRAVRSLYAPSSRS</sequence>
<name>A0A7S1UFK8_9STRA</name>
<dbReference type="EMBL" id="HBGJ01039987">
    <property type="protein sequence ID" value="CAD9266775.1"/>
    <property type="molecule type" value="Transcribed_RNA"/>
</dbReference>
<evidence type="ECO:0000256" key="1">
    <source>
        <dbReference type="SAM" id="MobiDB-lite"/>
    </source>
</evidence>
<feature type="region of interest" description="Disordered" evidence="1">
    <location>
        <begin position="356"/>
        <end position="377"/>
    </location>
</feature>
<feature type="region of interest" description="Disordered" evidence="1">
    <location>
        <begin position="265"/>
        <end position="339"/>
    </location>
</feature>
<dbReference type="AlphaFoldDB" id="A0A7S1UFK8"/>
<protein>
    <submittedName>
        <fullName evidence="2">Uncharacterized protein</fullName>
    </submittedName>
</protein>
<proteinExistence type="predicted"/>
<feature type="compositionally biased region" description="Low complexity" evidence="1">
    <location>
        <begin position="271"/>
        <end position="292"/>
    </location>
</feature>
<organism evidence="2">
    <name type="scientific">Phaeomonas parva</name>
    <dbReference type="NCBI Taxonomy" id="124430"/>
    <lineage>
        <taxon>Eukaryota</taxon>
        <taxon>Sar</taxon>
        <taxon>Stramenopiles</taxon>
        <taxon>Ochrophyta</taxon>
        <taxon>Pinguiophyceae</taxon>
        <taxon>Pinguiochrysidales</taxon>
        <taxon>Pinguiochrysidaceae</taxon>
        <taxon>Phaeomonas</taxon>
    </lineage>
</organism>
<feature type="region of interest" description="Disordered" evidence="1">
    <location>
        <begin position="406"/>
        <end position="617"/>
    </location>
</feature>
<gene>
    <name evidence="2" type="ORF">PPAR1163_LOCUS25201</name>
</gene>